<feature type="non-terminal residue" evidence="2">
    <location>
        <position position="154"/>
    </location>
</feature>
<dbReference type="PROSITE" id="PS50017">
    <property type="entry name" value="DEATH_DOMAIN"/>
    <property type="match status" value="1"/>
</dbReference>
<proteinExistence type="predicted"/>
<reference evidence="2" key="1">
    <citation type="submission" date="2022-03" db="EMBL/GenBank/DDBJ databases">
        <authorList>
            <person name="Martin C."/>
        </authorList>
    </citation>
    <scope>NUCLEOTIDE SEQUENCE</scope>
</reference>
<evidence type="ECO:0000256" key="1">
    <source>
        <dbReference type="SAM" id="MobiDB-lite"/>
    </source>
</evidence>
<feature type="region of interest" description="Disordered" evidence="1">
    <location>
        <begin position="1"/>
        <end position="28"/>
    </location>
</feature>
<dbReference type="AlphaFoldDB" id="A0A8J1Y5G3"/>
<sequence>AGLPTKSDASQKEVEGRAYEESRGALEDSDELDERYLYLIARKIEPDKYFDMGMLLGLEYSEVESIKTSNPHSSSQWVFLVLNKWRQRQEMDADKIQILADALQEIGKVDLAIKVRAAKMTSSKSARSKSRCDELLVTPSNGIAQISFNIPNAY</sequence>
<organism evidence="2 3">
    <name type="scientific">Owenia fusiformis</name>
    <name type="common">Polychaete worm</name>
    <dbReference type="NCBI Taxonomy" id="6347"/>
    <lineage>
        <taxon>Eukaryota</taxon>
        <taxon>Metazoa</taxon>
        <taxon>Spiralia</taxon>
        <taxon>Lophotrochozoa</taxon>
        <taxon>Annelida</taxon>
        <taxon>Polychaeta</taxon>
        <taxon>Sedentaria</taxon>
        <taxon>Canalipalpata</taxon>
        <taxon>Sabellida</taxon>
        <taxon>Oweniida</taxon>
        <taxon>Oweniidae</taxon>
        <taxon>Owenia</taxon>
    </lineage>
</organism>
<protein>
    <submittedName>
        <fullName evidence="2">Uncharacterized protein</fullName>
    </submittedName>
</protein>
<dbReference type="EMBL" id="CAIIXF020000008">
    <property type="protein sequence ID" value="CAH1793206.1"/>
    <property type="molecule type" value="Genomic_DNA"/>
</dbReference>
<evidence type="ECO:0000313" key="3">
    <source>
        <dbReference type="Proteomes" id="UP000749559"/>
    </source>
</evidence>
<dbReference type="Pfam" id="PF00531">
    <property type="entry name" value="Death"/>
    <property type="match status" value="1"/>
</dbReference>
<dbReference type="Gene3D" id="1.10.533.10">
    <property type="entry name" value="Death Domain, Fas"/>
    <property type="match status" value="1"/>
</dbReference>
<feature type="compositionally biased region" description="Basic and acidic residues" evidence="1">
    <location>
        <begin position="9"/>
        <end position="26"/>
    </location>
</feature>
<accession>A0A8J1Y5G3</accession>
<name>A0A8J1Y5G3_OWEFU</name>
<dbReference type="GO" id="GO:0007165">
    <property type="term" value="P:signal transduction"/>
    <property type="evidence" value="ECO:0007669"/>
    <property type="project" value="InterPro"/>
</dbReference>
<dbReference type="OrthoDB" id="6047405at2759"/>
<gene>
    <name evidence="2" type="ORF">OFUS_LOCUS18086</name>
</gene>
<evidence type="ECO:0000313" key="2">
    <source>
        <dbReference type="EMBL" id="CAH1793206.1"/>
    </source>
</evidence>
<dbReference type="Proteomes" id="UP000749559">
    <property type="component" value="Unassembled WGS sequence"/>
</dbReference>
<comment type="caution">
    <text evidence="2">The sequence shown here is derived from an EMBL/GenBank/DDBJ whole genome shotgun (WGS) entry which is preliminary data.</text>
</comment>
<dbReference type="SUPFAM" id="SSF47986">
    <property type="entry name" value="DEATH domain"/>
    <property type="match status" value="1"/>
</dbReference>
<keyword evidence="3" id="KW-1185">Reference proteome</keyword>
<dbReference type="InterPro" id="IPR000488">
    <property type="entry name" value="Death_dom"/>
</dbReference>
<dbReference type="InterPro" id="IPR011029">
    <property type="entry name" value="DEATH-like_dom_sf"/>
</dbReference>